<feature type="transmembrane region" description="Helical" evidence="10">
    <location>
        <begin position="150"/>
        <end position="169"/>
    </location>
</feature>
<evidence type="ECO:0000313" key="13">
    <source>
        <dbReference type="EMBL" id="OGM97368.1"/>
    </source>
</evidence>
<comment type="similarity">
    <text evidence="3 10">Belongs to the glycosyltransferase 39 family.</text>
</comment>
<name>A0A1F8EB57_9BACT</name>
<evidence type="ECO:0000259" key="11">
    <source>
        <dbReference type="Pfam" id="PF02366"/>
    </source>
</evidence>
<evidence type="ECO:0000256" key="1">
    <source>
        <dbReference type="ARBA" id="ARBA00004127"/>
    </source>
</evidence>
<dbReference type="EC" id="2.4.1.-" evidence="10"/>
<feature type="transmembrane region" description="Helical" evidence="10">
    <location>
        <begin position="356"/>
        <end position="377"/>
    </location>
</feature>
<organism evidence="13 14">
    <name type="scientific">Candidatus Yanofskybacteria bacterium RIFCSPHIGHO2_01_FULL_41_21</name>
    <dbReference type="NCBI Taxonomy" id="1802660"/>
    <lineage>
        <taxon>Bacteria</taxon>
        <taxon>Candidatus Yanofskyibacteriota</taxon>
    </lineage>
</organism>
<keyword evidence="4 10" id="KW-0328">Glycosyltransferase</keyword>
<dbReference type="UniPathway" id="UPA00378"/>
<feature type="transmembrane region" description="Helical" evidence="10">
    <location>
        <begin position="115"/>
        <end position="138"/>
    </location>
</feature>
<evidence type="ECO:0000256" key="3">
    <source>
        <dbReference type="ARBA" id="ARBA00007222"/>
    </source>
</evidence>
<comment type="subcellular location">
    <subcellularLocation>
        <location evidence="10">Cell membrane</location>
    </subcellularLocation>
    <subcellularLocation>
        <location evidence="1">Endomembrane system</location>
        <topology evidence="1">Multi-pass membrane protein</topology>
    </subcellularLocation>
</comment>
<evidence type="ECO:0000256" key="10">
    <source>
        <dbReference type="RuleBase" id="RU367007"/>
    </source>
</evidence>
<dbReference type="AlphaFoldDB" id="A0A1F8EB57"/>
<dbReference type="Pfam" id="PF02366">
    <property type="entry name" value="PMT"/>
    <property type="match status" value="1"/>
</dbReference>
<dbReference type="Proteomes" id="UP000178520">
    <property type="component" value="Unassembled WGS sequence"/>
</dbReference>
<sequence>MTKSFSYYIMDIMNKKTSIIILILVSIAVHFAFFGRPNETVFDEVHFGKFVSGYYTHQYYFDIHPPGGKLIIAGFAKLFNFSPEYSFAEIGQKFPDNKYLALRFLPMLAGMLLPIIIYLLALELGFSILGAFGAGMLIALENSLLTQSRLILLDPFLLLFGFASLLFYFKYRSHSSDSSDLIPNSYFLILMSIFGGLAFSIKWTGIAFLGLVGLIELIHTVKNNTLTIRYSLLAIAKLFVFFVIIPLTIYFSIFVIHFSLLTKSGDGDAFMTPEFQSSLQDSDYADDSNLKPLNIFQKFIELNAEMYTANKNLTATHPYSSQWYTWPFMVRPIYYWNQSSIDTPTQSKIYLIGNPFIWWASTVAILYLLISTLFDFVSRKYKAWKHIEVEARNKKQEASQKSMIHDSCFMILIGGYVINYLPFIGIGRVMFLYHYLSALIFAILTLAYLIDQHPKRKKIFMTVIILAGLAFLFFAPLSYGLPLEANQLQNRFWFNTWQ</sequence>
<feature type="transmembrane region" description="Helical" evidence="10">
    <location>
        <begin position="189"/>
        <end position="218"/>
    </location>
</feature>
<protein>
    <recommendedName>
        <fullName evidence="9 10">Polyprenol-phosphate-mannose--protein mannosyltransferase</fullName>
        <ecNumber evidence="10">2.4.1.-</ecNumber>
    </recommendedName>
</protein>
<evidence type="ECO:0000256" key="5">
    <source>
        <dbReference type="ARBA" id="ARBA00022679"/>
    </source>
</evidence>
<evidence type="ECO:0000256" key="4">
    <source>
        <dbReference type="ARBA" id="ARBA00022676"/>
    </source>
</evidence>
<gene>
    <name evidence="13" type="ORF">A2735_03295</name>
</gene>
<evidence type="ECO:0000313" key="14">
    <source>
        <dbReference type="Proteomes" id="UP000178520"/>
    </source>
</evidence>
<dbReference type="GO" id="GO:0004169">
    <property type="term" value="F:dolichyl-phosphate-mannose-protein mannosyltransferase activity"/>
    <property type="evidence" value="ECO:0007669"/>
    <property type="project" value="UniProtKB-UniRule"/>
</dbReference>
<feature type="transmembrane region" description="Helical" evidence="10">
    <location>
        <begin position="459"/>
        <end position="479"/>
    </location>
</feature>
<feature type="transmembrane region" description="Helical" evidence="10">
    <location>
        <begin position="408"/>
        <end position="426"/>
    </location>
</feature>
<keyword evidence="10" id="KW-1003">Cell membrane</keyword>
<dbReference type="Pfam" id="PF16192">
    <property type="entry name" value="PMT_4TMC"/>
    <property type="match status" value="1"/>
</dbReference>
<evidence type="ECO:0000256" key="8">
    <source>
        <dbReference type="ARBA" id="ARBA00023136"/>
    </source>
</evidence>
<evidence type="ECO:0000256" key="2">
    <source>
        <dbReference type="ARBA" id="ARBA00004922"/>
    </source>
</evidence>
<dbReference type="STRING" id="1802660.A2735_03295"/>
<comment type="function">
    <text evidence="10">Protein O-mannosyltransferase that catalyzes the transfer of a single mannose residue from a polyprenol phospho-mannosyl lipidic donor to the hydroxyl group of selected serine and threonine residues in acceptor proteins.</text>
</comment>
<keyword evidence="7 10" id="KW-1133">Transmembrane helix</keyword>
<proteinExistence type="inferred from homology"/>
<comment type="caution">
    <text evidence="13">The sequence shown here is derived from an EMBL/GenBank/DDBJ whole genome shotgun (WGS) entry which is preliminary data.</text>
</comment>
<keyword evidence="5 10" id="KW-0808">Transferase</keyword>
<reference evidence="13 14" key="1">
    <citation type="journal article" date="2016" name="Nat. Commun.">
        <title>Thousands of microbial genomes shed light on interconnected biogeochemical processes in an aquifer system.</title>
        <authorList>
            <person name="Anantharaman K."/>
            <person name="Brown C.T."/>
            <person name="Hug L.A."/>
            <person name="Sharon I."/>
            <person name="Castelle C.J."/>
            <person name="Probst A.J."/>
            <person name="Thomas B.C."/>
            <person name="Singh A."/>
            <person name="Wilkins M.J."/>
            <person name="Karaoz U."/>
            <person name="Brodie E.L."/>
            <person name="Williams K.H."/>
            <person name="Hubbard S.S."/>
            <person name="Banfield J.F."/>
        </authorList>
    </citation>
    <scope>NUCLEOTIDE SEQUENCE [LARGE SCALE GENOMIC DNA]</scope>
</reference>
<dbReference type="InterPro" id="IPR027005">
    <property type="entry name" value="PMT-like"/>
</dbReference>
<dbReference type="GO" id="GO:0005886">
    <property type="term" value="C:plasma membrane"/>
    <property type="evidence" value="ECO:0007669"/>
    <property type="project" value="UniProtKB-SubCell"/>
</dbReference>
<dbReference type="GO" id="GO:0012505">
    <property type="term" value="C:endomembrane system"/>
    <property type="evidence" value="ECO:0007669"/>
    <property type="project" value="UniProtKB-SubCell"/>
</dbReference>
<dbReference type="PANTHER" id="PTHR10050">
    <property type="entry name" value="DOLICHYL-PHOSPHATE-MANNOSE--PROTEIN MANNOSYLTRANSFERASE"/>
    <property type="match status" value="1"/>
</dbReference>
<dbReference type="InterPro" id="IPR003342">
    <property type="entry name" value="ArnT-like_N"/>
</dbReference>
<dbReference type="EMBL" id="MGJA01000013">
    <property type="protein sequence ID" value="OGM97368.1"/>
    <property type="molecule type" value="Genomic_DNA"/>
</dbReference>
<feature type="domain" description="Protein O-mannosyl-transferase C-terminal four TM" evidence="12">
    <location>
        <begin position="296"/>
        <end position="497"/>
    </location>
</feature>
<feature type="domain" description="ArnT-like N-terminal" evidence="11">
    <location>
        <begin position="21"/>
        <end position="261"/>
    </location>
</feature>
<evidence type="ECO:0000256" key="7">
    <source>
        <dbReference type="ARBA" id="ARBA00022989"/>
    </source>
</evidence>
<evidence type="ECO:0000256" key="9">
    <source>
        <dbReference type="ARBA" id="ARBA00093617"/>
    </source>
</evidence>
<feature type="transmembrane region" description="Helical" evidence="10">
    <location>
        <begin position="432"/>
        <end position="450"/>
    </location>
</feature>
<evidence type="ECO:0000259" key="12">
    <source>
        <dbReference type="Pfam" id="PF16192"/>
    </source>
</evidence>
<dbReference type="InterPro" id="IPR032421">
    <property type="entry name" value="PMT_4TMC"/>
</dbReference>
<comment type="pathway">
    <text evidence="2 10">Protein modification; protein glycosylation.</text>
</comment>
<keyword evidence="8 10" id="KW-0472">Membrane</keyword>
<feature type="transmembrane region" description="Helical" evidence="10">
    <location>
        <begin position="230"/>
        <end position="256"/>
    </location>
</feature>
<keyword evidence="6 10" id="KW-0812">Transmembrane</keyword>
<evidence type="ECO:0000256" key="6">
    <source>
        <dbReference type="ARBA" id="ARBA00022692"/>
    </source>
</evidence>
<feature type="transmembrane region" description="Helical" evidence="10">
    <location>
        <begin position="12"/>
        <end position="33"/>
    </location>
</feature>
<accession>A0A1F8EB57</accession>